<sequence length="258" mass="28028">MKILCIGDIVGRTGRDMVFDYMERLPADIGLVVANGENAAHGRGMSKPVYEELKKAGIDGFTLGNHTWGCPDIVKVLQYNDDVVRPANFGAKVPGAGSMVLRAKNGVSVGIINIIGRTYMQPADCPFEAVDAAIEQLQKQADILLVDFHAEATSEKIAMGYYLDGRVSAVFGTHTHVQTADETILPRGTGYISDLGMTGPVHSVLGMEKTRVIDRFVTGMPQKFEVASGAGQFCGCIFEIDEQSGKTRNVERIFIRQQ</sequence>
<name>A0A9D1LWG4_9FIRM</name>
<gene>
    <name evidence="3" type="ORF">IAB04_07940</name>
</gene>
<keyword evidence="2" id="KW-0479">Metal-binding</keyword>
<proteinExistence type="predicted"/>
<dbReference type="PIRSF" id="PIRSF004789">
    <property type="entry name" value="DR1281"/>
    <property type="match status" value="1"/>
</dbReference>
<dbReference type="InterPro" id="IPR029052">
    <property type="entry name" value="Metallo-depent_PP-like"/>
</dbReference>
<feature type="binding site" evidence="2">
    <location>
        <position position="38"/>
    </location>
    <ligand>
        <name>Fe cation</name>
        <dbReference type="ChEBI" id="CHEBI:24875"/>
        <label>1</label>
    </ligand>
</feature>
<reference evidence="3" key="1">
    <citation type="submission" date="2020-10" db="EMBL/GenBank/DDBJ databases">
        <authorList>
            <person name="Gilroy R."/>
        </authorList>
    </citation>
    <scope>NUCLEOTIDE SEQUENCE</scope>
    <source>
        <strain evidence="3">ChiSjej4B22-9803</strain>
    </source>
</reference>
<feature type="binding site" evidence="2">
    <location>
        <position position="176"/>
    </location>
    <ligand>
        <name>Fe cation</name>
        <dbReference type="ChEBI" id="CHEBI:24875"/>
        <label>1</label>
    </ligand>
</feature>
<protein>
    <submittedName>
        <fullName evidence="3">TIGR00282 family metallophosphoesterase</fullName>
    </submittedName>
</protein>
<dbReference type="NCBIfam" id="TIGR00282">
    <property type="entry name" value="TIGR00282 family metallophosphoesterase"/>
    <property type="match status" value="1"/>
</dbReference>
<dbReference type="GO" id="GO:0004113">
    <property type="term" value="F:2',3'-cyclic-nucleotide 3'-phosphodiesterase activity"/>
    <property type="evidence" value="ECO:0007669"/>
    <property type="project" value="TreeGrafter"/>
</dbReference>
<feature type="binding site" evidence="2">
    <location>
        <position position="37"/>
    </location>
    <ligand>
        <name>Fe cation</name>
        <dbReference type="ChEBI" id="CHEBI:24875"/>
        <label>2</label>
    </ligand>
</feature>
<feature type="binding site" evidence="2">
    <location>
        <position position="174"/>
    </location>
    <ligand>
        <name>Fe cation</name>
        <dbReference type="ChEBI" id="CHEBI:24875"/>
        <label>2</label>
    </ligand>
</feature>
<evidence type="ECO:0000256" key="1">
    <source>
        <dbReference type="PIRSR" id="PIRSR004789-50"/>
    </source>
</evidence>
<dbReference type="PANTHER" id="PTHR36303">
    <property type="entry name" value="2',3'-CYCLIC-NUCLEOTIDE 2'-PHOSPHODIESTERASE"/>
    <property type="match status" value="1"/>
</dbReference>
<dbReference type="AlphaFoldDB" id="A0A9D1LWG4"/>
<dbReference type="PANTHER" id="PTHR36303:SF1">
    <property type="entry name" value="2',3'-CYCLIC-NUCLEOTIDE 2'-PHOSPHODIESTERASE"/>
    <property type="match status" value="1"/>
</dbReference>
<accession>A0A9D1LWG4</accession>
<dbReference type="CDD" id="cd07382">
    <property type="entry name" value="MPP_DR1281"/>
    <property type="match status" value="1"/>
</dbReference>
<evidence type="ECO:0000313" key="3">
    <source>
        <dbReference type="EMBL" id="HIU49284.1"/>
    </source>
</evidence>
<organism evidence="3 4">
    <name type="scientific">Candidatus Avimonoglobus intestinipullorum</name>
    <dbReference type="NCBI Taxonomy" id="2840699"/>
    <lineage>
        <taxon>Bacteria</taxon>
        <taxon>Bacillati</taxon>
        <taxon>Bacillota</taxon>
        <taxon>Clostridia</taxon>
        <taxon>Eubacteriales</taxon>
        <taxon>Candidatus Avimonoglobus</taxon>
    </lineage>
</organism>
<reference evidence="3" key="2">
    <citation type="journal article" date="2021" name="PeerJ">
        <title>Extensive microbial diversity within the chicken gut microbiome revealed by metagenomics and culture.</title>
        <authorList>
            <person name="Gilroy R."/>
            <person name="Ravi A."/>
            <person name="Getino M."/>
            <person name="Pursley I."/>
            <person name="Horton D.L."/>
            <person name="Alikhan N.F."/>
            <person name="Baker D."/>
            <person name="Gharbi K."/>
            <person name="Hall N."/>
            <person name="Watson M."/>
            <person name="Adriaenssens E.M."/>
            <person name="Foster-Nyarko E."/>
            <person name="Jarju S."/>
            <person name="Secka A."/>
            <person name="Antonio M."/>
            <person name="Oren A."/>
            <person name="Chaudhuri R.R."/>
            <person name="La Ragione R."/>
            <person name="Hildebrand F."/>
            <person name="Pallen M.J."/>
        </authorList>
    </citation>
    <scope>NUCLEOTIDE SEQUENCE</scope>
    <source>
        <strain evidence="3">ChiSjej4B22-9803</strain>
    </source>
</reference>
<feature type="active site" description="Proton donor" evidence="1">
    <location>
        <position position="66"/>
    </location>
</feature>
<dbReference type="InterPro" id="IPR005235">
    <property type="entry name" value="YmdB-like"/>
</dbReference>
<feature type="binding site" evidence="2">
    <location>
        <position position="8"/>
    </location>
    <ligand>
        <name>Fe cation</name>
        <dbReference type="ChEBI" id="CHEBI:24875"/>
        <label>1</label>
    </ligand>
</feature>
<feature type="binding site" evidence="2">
    <location>
        <position position="149"/>
    </location>
    <ligand>
        <name>Fe cation</name>
        <dbReference type="ChEBI" id="CHEBI:24875"/>
        <label>2</label>
    </ligand>
</feature>
<dbReference type="Pfam" id="PF13277">
    <property type="entry name" value="YmdB"/>
    <property type="match status" value="1"/>
</dbReference>
<dbReference type="SUPFAM" id="SSF56300">
    <property type="entry name" value="Metallo-dependent phosphatases"/>
    <property type="match status" value="1"/>
</dbReference>
<evidence type="ECO:0000313" key="4">
    <source>
        <dbReference type="Proteomes" id="UP000824111"/>
    </source>
</evidence>
<evidence type="ECO:0000256" key="2">
    <source>
        <dbReference type="PIRSR" id="PIRSR004789-51"/>
    </source>
</evidence>
<dbReference type="Proteomes" id="UP000824111">
    <property type="component" value="Unassembled WGS sequence"/>
</dbReference>
<feature type="binding site" evidence="2">
    <location>
        <position position="65"/>
    </location>
    <ligand>
        <name>Fe cation</name>
        <dbReference type="ChEBI" id="CHEBI:24875"/>
        <label>2</label>
    </ligand>
</feature>
<dbReference type="EMBL" id="DVND01000198">
    <property type="protein sequence ID" value="HIU49284.1"/>
    <property type="molecule type" value="Genomic_DNA"/>
</dbReference>
<comment type="caution">
    <text evidence="3">The sequence shown here is derived from an EMBL/GenBank/DDBJ whole genome shotgun (WGS) entry which is preliminary data.</text>
</comment>
<feature type="binding site" evidence="2">
    <location>
        <position position="37"/>
    </location>
    <ligand>
        <name>Fe cation</name>
        <dbReference type="ChEBI" id="CHEBI:24875"/>
        <label>1</label>
    </ligand>
</feature>
<dbReference type="Gene3D" id="3.60.21.10">
    <property type="match status" value="1"/>
</dbReference>
<dbReference type="GO" id="GO:0046872">
    <property type="term" value="F:metal ion binding"/>
    <property type="evidence" value="ECO:0007669"/>
    <property type="project" value="UniProtKB-KW"/>
</dbReference>